<dbReference type="EMBL" id="JBHSPW010000009">
    <property type="protein sequence ID" value="MFC5895237.1"/>
    <property type="molecule type" value="Genomic_DNA"/>
</dbReference>
<protein>
    <submittedName>
        <fullName evidence="1">DUF6195 family protein</fullName>
    </submittedName>
</protein>
<dbReference type="Proteomes" id="UP001596241">
    <property type="component" value="Unassembled WGS sequence"/>
</dbReference>
<gene>
    <name evidence="1" type="ORF">ACFP3M_20790</name>
</gene>
<evidence type="ECO:0000313" key="2">
    <source>
        <dbReference type="Proteomes" id="UP001596241"/>
    </source>
</evidence>
<accession>A0ABW1FLA5</accession>
<evidence type="ECO:0000313" key="1">
    <source>
        <dbReference type="EMBL" id="MFC5895237.1"/>
    </source>
</evidence>
<comment type="caution">
    <text evidence="1">The sequence shown here is derived from an EMBL/GenBank/DDBJ whole genome shotgun (WGS) entry which is preliminary data.</text>
</comment>
<reference evidence="2" key="1">
    <citation type="journal article" date="2019" name="Int. J. Syst. Evol. Microbiol.">
        <title>The Global Catalogue of Microorganisms (GCM) 10K type strain sequencing project: providing services to taxonomists for standard genome sequencing and annotation.</title>
        <authorList>
            <consortium name="The Broad Institute Genomics Platform"/>
            <consortium name="The Broad Institute Genome Sequencing Center for Infectious Disease"/>
            <person name="Wu L."/>
            <person name="Ma J."/>
        </authorList>
    </citation>
    <scope>NUCLEOTIDE SEQUENCE [LARGE SCALE GENOMIC DNA]</scope>
    <source>
        <strain evidence="2">CGMCC 1.15809</strain>
    </source>
</reference>
<organism evidence="1 2">
    <name type="scientific">Streptomyces ramulosus</name>
    <dbReference type="NCBI Taxonomy" id="47762"/>
    <lineage>
        <taxon>Bacteria</taxon>
        <taxon>Bacillati</taxon>
        <taxon>Actinomycetota</taxon>
        <taxon>Actinomycetes</taxon>
        <taxon>Kitasatosporales</taxon>
        <taxon>Streptomycetaceae</taxon>
        <taxon>Streptomyces</taxon>
    </lineage>
</organism>
<sequence>MTHPLMLAAAAELAAAEDRRIAERERRFRTWGPRSVSAAATYAGRVLGEGAAALEWEVLGLLPVEEHLQATAPLGSVGGQQLDLYYSGDGEVERIALRASCGSCPSQMVHDVASLEQLGRLLSQTPAWQLINPLNGEGA</sequence>
<keyword evidence="2" id="KW-1185">Reference proteome</keyword>
<dbReference type="Pfam" id="PF19695">
    <property type="entry name" value="DUF6195"/>
    <property type="match status" value="1"/>
</dbReference>
<dbReference type="InterPro" id="IPR045675">
    <property type="entry name" value="DUF6195"/>
</dbReference>
<proteinExistence type="predicted"/>
<name>A0ABW1FLA5_9ACTN</name>
<dbReference type="RefSeq" id="WP_345078027.1">
    <property type="nucleotide sequence ID" value="NZ_BAAAWG010000002.1"/>
</dbReference>